<dbReference type="PROSITE" id="PS51257">
    <property type="entry name" value="PROKAR_LIPOPROTEIN"/>
    <property type="match status" value="1"/>
</dbReference>
<sequence length="174" mass="19774">MKKIFPVLLLISIMLTGCNSDTVYTPLYNGKNLIIGVIGNYPKVREENVKFKKINFNKIEENKKLSSELDAVFIMKENHSEAANSKYEAVYKSSGIPFFFIDSTKSFEAIINGQLSFEDAPDRVDQSYATGILGNGKYQYCGYYLYNDKVNENNIKALYTQIFTTIESGKCFND</sequence>
<accession>A0ABX2ZQ81</accession>
<name>A0ABX2ZQ81_9BACI</name>
<comment type="caution">
    <text evidence="1">The sequence shown here is derived from an EMBL/GenBank/DDBJ whole genome shotgun (WGS) entry which is preliminary data.</text>
</comment>
<gene>
    <name evidence="1" type="ORF">BED47_21830</name>
</gene>
<evidence type="ECO:0000313" key="1">
    <source>
        <dbReference type="EMBL" id="ODG91768.1"/>
    </source>
</evidence>
<dbReference type="Proteomes" id="UP000094580">
    <property type="component" value="Unassembled WGS sequence"/>
</dbReference>
<organism evidence="1 2">
    <name type="scientific">Gottfriedia luciferensis</name>
    <dbReference type="NCBI Taxonomy" id="178774"/>
    <lineage>
        <taxon>Bacteria</taxon>
        <taxon>Bacillati</taxon>
        <taxon>Bacillota</taxon>
        <taxon>Bacilli</taxon>
        <taxon>Bacillales</taxon>
        <taxon>Bacillaceae</taxon>
        <taxon>Gottfriedia</taxon>
    </lineage>
</organism>
<evidence type="ECO:0000313" key="2">
    <source>
        <dbReference type="Proteomes" id="UP000094580"/>
    </source>
</evidence>
<proteinExistence type="predicted"/>
<evidence type="ECO:0008006" key="3">
    <source>
        <dbReference type="Google" id="ProtNLM"/>
    </source>
</evidence>
<dbReference type="EMBL" id="MDKC01000014">
    <property type="protein sequence ID" value="ODG91768.1"/>
    <property type="molecule type" value="Genomic_DNA"/>
</dbReference>
<dbReference type="RefSeq" id="WP_069033878.1">
    <property type="nucleotide sequence ID" value="NZ_MDKC01000014.1"/>
</dbReference>
<protein>
    <recommendedName>
        <fullName evidence="3">Lipoprotein</fullName>
    </recommendedName>
</protein>
<reference evidence="1 2" key="1">
    <citation type="submission" date="2016-07" db="EMBL/GenBank/DDBJ databases">
        <authorList>
            <person name="Townsley L."/>
            <person name="Shank E.A."/>
        </authorList>
    </citation>
    <scope>NUCLEOTIDE SEQUENCE [LARGE SCALE GENOMIC DNA]</scope>
    <source>
        <strain evidence="1 2">CH01</strain>
    </source>
</reference>
<keyword evidence="2" id="KW-1185">Reference proteome</keyword>